<accession>A0ABY5P587</accession>
<dbReference type="EMBL" id="CP102453">
    <property type="protein sequence ID" value="UUX33907.1"/>
    <property type="molecule type" value="Genomic_DNA"/>
</dbReference>
<gene>
    <name evidence="1" type="ORF">NRE15_13640</name>
</gene>
<proteinExistence type="predicted"/>
<keyword evidence="2" id="KW-1185">Reference proteome</keyword>
<sequence>MSKRQRIYRHRLNLVQNQAIRNQPSSIDLMQGQNIIDESSYSSEITSIEPYGEATYIQSRKNKDKEDNLQKV</sequence>
<dbReference type="RefSeq" id="WP_313793410.1">
    <property type="nucleotide sequence ID" value="NZ_CP102453.1"/>
</dbReference>
<organism evidence="1 2">
    <name type="scientific">Fundicoccus culcitae</name>
    <dbReference type="NCBI Taxonomy" id="2969821"/>
    <lineage>
        <taxon>Bacteria</taxon>
        <taxon>Bacillati</taxon>
        <taxon>Bacillota</taxon>
        <taxon>Bacilli</taxon>
        <taxon>Lactobacillales</taxon>
        <taxon>Aerococcaceae</taxon>
        <taxon>Fundicoccus</taxon>
    </lineage>
</organism>
<dbReference type="Proteomes" id="UP001315967">
    <property type="component" value="Chromosome"/>
</dbReference>
<evidence type="ECO:0000313" key="2">
    <source>
        <dbReference type="Proteomes" id="UP001315967"/>
    </source>
</evidence>
<evidence type="ECO:0000313" key="1">
    <source>
        <dbReference type="EMBL" id="UUX33907.1"/>
    </source>
</evidence>
<reference evidence="1 2" key="1">
    <citation type="submission" date="2022-08" db="EMBL/GenBank/DDBJ databases">
        <title>Aerococcaceae sp. nov isolated from spoiled eye mask.</title>
        <authorList>
            <person name="Zhou G."/>
            <person name="Xie X.-B."/>
            <person name="Shi Q.-S."/>
            <person name="Wang Y.-S."/>
            <person name="Wen X."/>
            <person name="Peng H."/>
            <person name="Yang X.-J."/>
            <person name="Tao H.-B."/>
            <person name="Huang X.-M."/>
        </authorList>
    </citation>
    <scope>NUCLEOTIDE SEQUENCE [LARGE SCALE GENOMIC DNA]</scope>
    <source>
        <strain evidence="2">DM20194951</strain>
    </source>
</reference>
<protein>
    <submittedName>
        <fullName evidence="1">Uncharacterized protein</fullName>
    </submittedName>
</protein>
<name>A0ABY5P587_9LACT</name>